<reference evidence="2" key="1">
    <citation type="journal article" date="2015" name="PLoS Genet.">
        <title>The dynamic genome and transcriptome of the human fungal pathogen Blastomyces and close relative Emmonsia.</title>
        <authorList>
            <person name="Munoz J.F."/>
            <person name="Gauthier G.M."/>
            <person name="Desjardins C.A."/>
            <person name="Gallo J.E."/>
            <person name="Holder J."/>
            <person name="Sullivan T.D."/>
            <person name="Marty A.J."/>
            <person name="Carmen J.C."/>
            <person name="Chen Z."/>
            <person name="Ding L."/>
            <person name="Gujja S."/>
            <person name="Magrini V."/>
            <person name="Misas E."/>
            <person name="Mitreva M."/>
            <person name="Priest M."/>
            <person name="Saif S."/>
            <person name="Whiston E.A."/>
            <person name="Young S."/>
            <person name="Zeng Q."/>
            <person name="Goldman W.E."/>
            <person name="Mardis E.R."/>
            <person name="Taylor J.W."/>
            <person name="McEwen J.G."/>
            <person name="Clay O.K."/>
            <person name="Klein B.S."/>
            <person name="Cuomo C.A."/>
        </authorList>
    </citation>
    <scope>NUCLEOTIDE SEQUENCE [LARGE SCALE GENOMIC DNA]</scope>
    <source>
        <strain evidence="2">SLH14081</strain>
    </source>
</reference>
<proteinExistence type="predicted"/>
<dbReference type="VEuPathDB" id="FungiDB:BDBG_02152"/>
<dbReference type="AlphaFoldDB" id="A0A179UCU8"/>
<dbReference type="RefSeq" id="XP_031576907.1">
    <property type="nucleotide sequence ID" value="XM_031720677.1"/>
</dbReference>
<evidence type="ECO:0000313" key="1">
    <source>
        <dbReference type="EMBL" id="OAT05825.1"/>
    </source>
</evidence>
<dbReference type="EMBL" id="GG657450">
    <property type="protein sequence ID" value="OAT05825.1"/>
    <property type="molecule type" value="Genomic_DNA"/>
</dbReference>
<dbReference type="GeneID" id="8506893"/>
<evidence type="ECO:0000313" key="2">
    <source>
        <dbReference type="Proteomes" id="UP000002038"/>
    </source>
</evidence>
<organism evidence="1 2">
    <name type="scientific">Blastomyces gilchristii (strain SLH14081)</name>
    <name type="common">Blastomyces dermatitidis</name>
    <dbReference type="NCBI Taxonomy" id="559298"/>
    <lineage>
        <taxon>Eukaryota</taxon>
        <taxon>Fungi</taxon>
        <taxon>Dikarya</taxon>
        <taxon>Ascomycota</taxon>
        <taxon>Pezizomycotina</taxon>
        <taxon>Eurotiomycetes</taxon>
        <taxon>Eurotiomycetidae</taxon>
        <taxon>Onygenales</taxon>
        <taxon>Ajellomycetaceae</taxon>
        <taxon>Blastomyces</taxon>
    </lineage>
</organism>
<protein>
    <submittedName>
        <fullName evidence="1">Uncharacterized protein</fullName>
    </submittedName>
</protein>
<name>A0A179UCU8_BLAGS</name>
<sequence length="95" mass="10690">MTDQCRGVDGVVESNELSVILRIASGSTAMHHRFMIVLSISSRELEKKNKREEAKQPAMLPKDENAVTVRCINKRGQSAGPDQNCHYIMYLLSKE</sequence>
<dbReference type="KEGG" id="bgh:BDBG_02152"/>
<accession>A0A179UCU8</accession>
<keyword evidence="2" id="KW-1185">Reference proteome</keyword>
<dbReference type="Proteomes" id="UP000002038">
    <property type="component" value="Unassembled WGS sequence"/>
</dbReference>
<gene>
    <name evidence="1" type="ORF">BDBG_02152</name>
</gene>